<feature type="domain" description="Integral membrane bound transporter" evidence="6">
    <location>
        <begin position="199"/>
        <end position="331"/>
    </location>
</feature>
<accession>A0A1H6JC63</accession>
<feature type="transmembrane region" description="Helical" evidence="5">
    <location>
        <begin position="289"/>
        <end position="305"/>
    </location>
</feature>
<evidence type="ECO:0000256" key="4">
    <source>
        <dbReference type="ARBA" id="ARBA00023136"/>
    </source>
</evidence>
<keyword evidence="4 5" id="KW-0472">Membrane</keyword>
<proteinExistence type="predicted"/>
<gene>
    <name evidence="7" type="ORF">SAMN05660691_00188</name>
</gene>
<comment type="subcellular location">
    <subcellularLocation>
        <location evidence="1">Membrane</location>
        <topology evidence="1">Multi-pass membrane protein</topology>
    </subcellularLocation>
</comment>
<protein>
    <submittedName>
        <fullName evidence="7">Fusaric acid resistance protein-like</fullName>
    </submittedName>
</protein>
<feature type="transmembrane region" description="Helical" evidence="5">
    <location>
        <begin position="115"/>
        <end position="132"/>
    </location>
</feature>
<keyword evidence="3 5" id="KW-1133">Transmembrane helix</keyword>
<dbReference type="Pfam" id="PF13515">
    <property type="entry name" value="FUSC_2"/>
    <property type="match status" value="1"/>
</dbReference>
<name>A0A1H6JC63_9GAMM</name>
<reference evidence="8" key="1">
    <citation type="submission" date="2016-10" db="EMBL/GenBank/DDBJ databases">
        <authorList>
            <person name="Varghese N."/>
            <person name="Submissions S."/>
        </authorList>
    </citation>
    <scope>NUCLEOTIDE SEQUENCE [LARGE SCALE GENOMIC DNA]</scope>
    <source>
        <strain evidence="8">DSM 17616</strain>
    </source>
</reference>
<evidence type="ECO:0000259" key="6">
    <source>
        <dbReference type="Pfam" id="PF13515"/>
    </source>
</evidence>
<keyword evidence="8" id="KW-1185">Reference proteome</keyword>
<dbReference type="OrthoDB" id="6799126at2"/>
<dbReference type="InterPro" id="IPR022604">
    <property type="entry name" value="DUF2955"/>
</dbReference>
<feature type="transmembrane region" description="Helical" evidence="5">
    <location>
        <begin position="187"/>
        <end position="206"/>
    </location>
</feature>
<dbReference type="RefSeq" id="WP_092789232.1">
    <property type="nucleotide sequence ID" value="NZ_FNXF01000001.1"/>
</dbReference>
<evidence type="ECO:0000313" key="8">
    <source>
        <dbReference type="Proteomes" id="UP000199371"/>
    </source>
</evidence>
<dbReference type="EMBL" id="FNXF01000001">
    <property type="protein sequence ID" value="SEH56607.1"/>
    <property type="molecule type" value="Genomic_DNA"/>
</dbReference>
<dbReference type="Proteomes" id="UP000199371">
    <property type="component" value="Unassembled WGS sequence"/>
</dbReference>
<feature type="transmembrane region" description="Helical" evidence="5">
    <location>
        <begin position="261"/>
        <end position="277"/>
    </location>
</feature>
<dbReference type="InterPro" id="IPR016926">
    <property type="entry name" value="UCP029594"/>
</dbReference>
<feature type="transmembrane region" description="Helical" evidence="5">
    <location>
        <begin position="46"/>
        <end position="62"/>
    </location>
</feature>
<evidence type="ECO:0000256" key="2">
    <source>
        <dbReference type="ARBA" id="ARBA00022692"/>
    </source>
</evidence>
<dbReference type="AlphaFoldDB" id="A0A1H6JC63"/>
<feature type="transmembrane region" description="Helical" evidence="5">
    <location>
        <begin position="92"/>
        <end position="108"/>
    </location>
</feature>
<evidence type="ECO:0000256" key="5">
    <source>
        <dbReference type="SAM" id="Phobius"/>
    </source>
</evidence>
<organism evidence="7 8">
    <name type="scientific">Rheinheimera pacifica</name>
    <dbReference type="NCBI Taxonomy" id="173990"/>
    <lineage>
        <taxon>Bacteria</taxon>
        <taxon>Pseudomonadati</taxon>
        <taxon>Pseudomonadota</taxon>
        <taxon>Gammaproteobacteria</taxon>
        <taxon>Chromatiales</taxon>
        <taxon>Chromatiaceae</taxon>
        <taxon>Rheinheimera</taxon>
    </lineage>
</organism>
<evidence type="ECO:0000256" key="1">
    <source>
        <dbReference type="ARBA" id="ARBA00004141"/>
    </source>
</evidence>
<feature type="transmembrane region" description="Helical" evidence="5">
    <location>
        <begin position="144"/>
        <end position="166"/>
    </location>
</feature>
<dbReference type="GO" id="GO:0016020">
    <property type="term" value="C:membrane"/>
    <property type="evidence" value="ECO:0007669"/>
    <property type="project" value="UniProtKB-SubCell"/>
</dbReference>
<dbReference type="PIRSF" id="PIRSF029594">
    <property type="entry name" value="UCP029594"/>
    <property type="match status" value="1"/>
</dbReference>
<feature type="transmembrane region" description="Helical" evidence="5">
    <location>
        <begin position="317"/>
        <end position="337"/>
    </location>
</feature>
<evidence type="ECO:0000313" key="7">
    <source>
        <dbReference type="EMBL" id="SEH56607.1"/>
    </source>
</evidence>
<dbReference type="InterPro" id="IPR049453">
    <property type="entry name" value="Memb_transporter_dom"/>
</dbReference>
<sequence length="350" mass="38404">MSSPLSITPQKLQLSSNDLRQCLRIAFAGTLGFVLCKLMGWSYGTFFVVNPMLLLGLVPVLNAHILRQFIASTLFVSISILILQGLFGDKPLAMTLLVILQFGFLFRCMTRGVNFLFGAMTMVGLSMQLHFASYPAPVTQVSDIVMSNLVAGAVTLFITFLMYTLFPDTTPRQGRQLPVKPLSNQRHEVILATTVATLSFLVFQSFDLVDSLSAQVASVLVLFPLNWHGAGKAGWNRAIGTLVGCNVGLLIQLLLYNHAGVLLFVALAMWLSIMLFARHHMFEGGQAGAGFGAMTTMGILFGQYLTPEKDLVYSALYRFSSVAISVICTLIAVYLMHQLLNRFSATRLQT</sequence>
<keyword evidence="2 5" id="KW-0812">Transmembrane</keyword>
<dbReference type="Pfam" id="PF11168">
    <property type="entry name" value="DUF2955"/>
    <property type="match status" value="1"/>
</dbReference>
<evidence type="ECO:0000256" key="3">
    <source>
        <dbReference type="ARBA" id="ARBA00022989"/>
    </source>
</evidence>
<feature type="transmembrane region" description="Helical" evidence="5">
    <location>
        <begin position="69"/>
        <end position="86"/>
    </location>
</feature>
<dbReference type="STRING" id="173990.SAMN05660691_00188"/>